<feature type="region of interest" description="Disordered" evidence="1">
    <location>
        <begin position="118"/>
        <end position="144"/>
    </location>
</feature>
<organism evidence="2 3">
    <name type="scientific">Prunus dulcis</name>
    <name type="common">Almond</name>
    <name type="synonym">Amygdalus dulcis</name>
    <dbReference type="NCBI Taxonomy" id="3755"/>
    <lineage>
        <taxon>Eukaryota</taxon>
        <taxon>Viridiplantae</taxon>
        <taxon>Streptophyta</taxon>
        <taxon>Embryophyta</taxon>
        <taxon>Tracheophyta</taxon>
        <taxon>Spermatophyta</taxon>
        <taxon>Magnoliopsida</taxon>
        <taxon>eudicotyledons</taxon>
        <taxon>Gunneridae</taxon>
        <taxon>Pentapetalae</taxon>
        <taxon>rosids</taxon>
        <taxon>fabids</taxon>
        <taxon>Rosales</taxon>
        <taxon>Rosaceae</taxon>
        <taxon>Amygdaloideae</taxon>
        <taxon>Amygdaleae</taxon>
        <taxon>Prunus</taxon>
    </lineage>
</organism>
<dbReference type="AlphaFoldDB" id="A0A5E4GP40"/>
<dbReference type="EMBL" id="CABIKO010001396">
    <property type="protein sequence ID" value="VVA41619.1"/>
    <property type="molecule type" value="Genomic_DNA"/>
</dbReference>
<dbReference type="Gramene" id="VVA41619">
    <property type="protein sequence ID" value="VVA41619"/>
    <property type="gene ID" value="Prudul26B023924"/>
</dbReference>
<evidence type="ECO:0000313" key="2">
    <source>
        <dbReference type="EMBL" id="VVA41619.1"/>
    </source>
</evidence>
<gene>
    <name evidence="2" type="ORF">ALMOND_2B023924</name>
</gene>
<dbReference type="InParanoid" id="A0A5E4GP40"/>
<evidence type="ECO:0000313" key="3">
    <source>
        <dbReference type="Proteomes" id="UP000327085"/>
    </source>
</evidence>
<evidence type="ECO:0000256" key="1">
    <source>
        <dbReference type="SAM" id="MobiDB-lite"/>
    </source>
</evidence>
<dbReference type="Proteomes" id="UP000327085">
    <property type="component" value="Unassembled WGS sequence"/>
</dbReference>
<proteinExistence type="predicted"/>
<protein>
    <submittedName>
        <fullName evidence="2">Uncharacterized protein</fullName>
    </submittedName>
</protein>
<sequence length="170" mass="18322">MEASEVIARRRAAVSALIEPANGTYTCTRIKTSLELQCPGIKTTSSSRSSCLQLHGREGRNHNGLRREAAAASAPPWWPTSSSLISAASNQILHPFLRVSAEAEALGAQTHLRSRWLRQSQPSQGGSCPLPPAASIDDEERERERNIAHARKTIENAAAEGAQLVLFSAS</sequence>
<accession>A0A5E4GP40</accession>
<reference evidence="3" key="1">
    <citation type="journal article" date="2020" name="Plant J.">
        <title>Transposons played a major role in the diversification between the closely related almond and peach genomes: results from the almond genome sequence.</title>
        <authorList>
            <person name="Alioto T."/>
            <person name="Alexiou K.G."/>
            <person name="Bardil A."/>
            <person name="Barteri F."/>
            <person name="Castanera R."/>
            <person name="Cruz F."/>
            <person name="Dhingra A."/>
            <person name="Duval H."/>
            <person name="Fernandez I Marti A."/>
            <person name="Frias L."/>
            <person name="Galan B."/>
            <person name="Garcia J.L."/>
            <person name="Howad W."/>
            <person name="Gomez-Garrido J."/>
            <person name="Gut M."/>
            <person name="Julca I."/>
            <person name="Morata J."/>
            <person name="Puigdomenech P."/>
            <person name="Ribeca P."/>
            <person name="Rubio Cabetas M.J."/>
            <person name="Vlasova A."/>
            <person name="Wirthensohn M."/>
            <person name="Garcia-Mas J."/>
            <person name="Gabaldon T."/>
            <person name="Casacuberta J.M."/>
            <person name="Arus P."/>
        </authorList>
    </citation>
    <scope>NUCLEOTIDE SEQUENCE [LARGE SCALE GENOMIC DNA]</scope>
    <source>
        <strain evidence="3">cv. Texas</strain>
    </source>
</reference>
<name>A0A5E4GP40_PRUDU</name>